<proteinExistence type="predicted"/>
<dbReference type="CDD" id="cd18870">
    <property type="entry name" value="NUDIX_AcylCoAdiphos_Nudt19"/>
    <property type="match status" value="1"/>
</dbReference>
<evidence type="ECO:0000256" key="6">
    <source>
        <dbReference type="ARBA" id="ARBA00023211"/>
    </source>
</evidence>
<dbReference type="PANTHER" id="PTHR12318:SF0">
    <property type="entry name" value="ACYL-COENZYME A DIPHOSPHATASE NUDT19"/>
    <property type="match status" value="1"/>
</dbReference>
<comment type="caution">
    <text evidence="8">The sequence shown here is derived from an EMBL/GenBank/DDBJ whole genome shotgun (WGS) entry which is preliminary data.</text>
</comment>
<dbReference type="EMBL" id="JYJB01000010">
    <property type="protein sequence ID" value="KJL46793.1"/>
    <property type="molecule type" value="Genomic_DNA"/>
</dbReference>
<dbReference type="InterPro" id="IPR039121">
    <property type="entry name" value="NUDT19"/>
</dbReference>
<dbReference type="InterPro" id="IPR015797">
    <property type="entry name" value="NUDIX_hydrolase-like_dom_sf"/>
</dbReference>
<dbReference type="GO" id="GO:0046872">
    <property type="term" value="F:metal ion binding"/>
    <property type="evidence" value="ECO:0007669"/>
    <property type="project" value="UniProtKB-KW"/>
</dbReference>
<dbReference type="Gene3D" id="3.90.79.10">
    <property type="entry name" value="Nucleoside Triphosphate Pyrophosphohydrolase"/>
    <property type="match status" value="2"/>
</dbReference>
<evidence type="ECO:0000256" key="1">
    <source>
        <dbReference type="ARBA" id="ARBA00001936"/>
    </source>
</evidence>
<keyword evidence="4" id="KW-0378">Hydrolase</keyword>
<evidence type="ECO:0000256" key="5">
    <source>
        <dbReference type="ARBA" id="ARBA00022842"/>
    </source>
</evidence>
<dbReference type="STRING" id="273678.RS84_03434"/>
<evidence type="ECO:0000256" key="2">
    <source>
        <dbReference type="ARBA" id="ARBA00001946"/>
    </source>
</evidence>
<keyword evidence="3" id="KW-0479">Metal-binding</keyword>
<evidence type="ECO:0000313" key="8">
    <source>
        <dbReference type="EMBL" id="KJL46793.1"/>
    </source>
</evidence>
<organism evidence="8 9">
    <name type="scientific">Microbacterium hydrocarbonoxydans</name>
    <dbReference type="NCBI Taxonomy" id="273678"/>
    <lineage>
        <taxon>Bacteria</taxon>
        <taxon>Bacillati</taxon>
        <taxon>Actinomycetota</taxon>
        <taxon>Actinomycetes</taxon>
        <taxon>Micrococcales</taxon>
        <taxon>Microbacteriaceae</taxon>
        <taxon>Microbacterium</taxon>
    </lineage>
</organism>
<dbReference type="GO" id="GO:0016818">
    <property type="term" value="F:hydrolase activity, acting on acid anhydrides, in phosphorus-containing anhydrides"/>
    <property type="evidence" value="ECO:0007669"/>
    <property type="project" value="InterPro"/>
</dbReference>
<keyword evidence="9" id="KW-1185">Reference proteome</keyword>
<dbReference type="PROSITE" id="PS51462">
    <property type="entry name" value="NUDIX"/>
    <property type="match status" value="1"/>
</dbReference>
<keyword evidence="6" id="KW-0464">Manganese</keyword>
<protein>
    <recommendedName>
        <fullName evidence="7">Nudix hydrolase domain-containing protein</fullName>
    </recommendedName>
</protein>
<accession>A0A0M2HPE5</accession>
<dbReference type="OrthoDB" id="7183442at2"/>
<name>A0A0M2HPE5_9MICO</name>
<keyword evidence="5" id="KW-0460">Magnesium</keyword>
<comment type="cofactor">
    <cofactor evidence="2">
        <name>Mg(2+)</name>
        <dbReference type="ChEBI" id="CHEBI:18420"/>
    </cofactor>
</comment>
<gene>
    <name evidence="8" type="ORF">RS84_03434</name>
</gene>
<evidence type="ECO:0000256" key="3">
    <source>
        <dbReference type="ARBA" id="ARBA00022723"/>
    </source>
</evidence>
<dbReference type="PANTHER" id="PTHR12318">
    <property type="entry name" value="TESTOSTERONE-REGULATED PROTEIN RP2"/>
    <property type="match status" value="1"/>
</dbReference>
<evidence type="ECO:0000256" key="4">
    <source>
        <dbReference type="ARBA" id="ARBA00022801"/>
    </source>
</evidence>
<dbReference type="AlphaFoldDB" id="A0A0M2HPE5"/>
<reference evidence="8 9" key="1">
    <citation type="submission" date="2015-02" db="EMBL/GenBank/DDBJ databases">
        <title>Draft genome sequences of ten Microbacterium spp. with emphasis on heavy metal contaminated environments.</title>
        <authorList>
            <person name="Corretto E."/>
        </authorList>
    </citation>
    <scope>NUCLEOTIDE SEQUENCE [LARGE SCALE GENOMIC DNA]</scope>
    <source>
        <strain evidence="8 9">SA35</strain>
    </source>
</reference>
<evidence type="ECO:0000313" key="9">
    <source>
        <dbReference type="Proteomes" id="UP000033900"/>
    </source>
</evidence>
<dbReference type="Proteomes" id="UP000033900">
    <property type="component" value="Unassembled WGS sequence"/>
</dbReference>
<dbReference type="RefSeq" id="WP_045258920.1">
    <property type="nucleotide sequence ID" value="NZ_CP158847.1"/>
</dbReference>
<dbReference type="Pfam" id="PF00293">
    <property type="entry name" value="NUDIX"/>
    <property type="match status" value="1"/>
</dbReference>
<dbReference type="PATRIC" id="fig|273678.4.peg.3429"/>
<dbReference type="SUPFAM" id="SSF55811">
    <property type="entry name" value="Nudix"/>
    <property type="match status" value="1"/>
</dbReference>
<evidence type="ECO:0000259" key="7">
    <source>
        <dbReference type="PROSITE" id="PS51462"/>
    </source>
</evidence>
<sequence length="198" mass="21863">MDVPEELPVAGTVVLLRTGAHGMEVLLMRRPERGSFGGAWVFPGGKVEDIDRMPDSSEADDARRAGIRETFEEVGLVVSDLVALSRWVPPPEAPRRIRTWFFVARAAGDDVHAAADEVVEHVWITPAAALDQHAAGAWTMFPPTWMTLHDLTTFGDVSAVLAAAGRHRSFATRVDGTAFVWEGLRLETRELPWRLRAE</sequence>
<comment type="cofactor">
    <cofactor evidence="1">
        <name>Mn(2+)</name>
        <dbReference type="ChEBI" id="CHEBI:29035"/>
    </cofactor>
</comment>
<dbReference type="InterPro" id="IPR000086">
    <property type="entry name" value="NUDIX_hydrolase_dom"/>
</dbReference>
<feature type="domain" description="Nudix hydrolase" evidence="7">
    <location>
        <begin position="6"/>
        <end position="147"/>
    </location>
</feature>